<protein>
    <recommendedName>
        <fullName evidence="9">Sec-independent protein translocase protein TatA</fullName>
    </recommendedName>
</protein>
<dbReference type="RefSeq" id="WP_048140722.1">
    <property type="nucleotide sequence ID" value="NZ_CP009516.1"/>
</dbReference>
<evidence type="ECO:0000256" key="9">
    <source>
        <dbReference type="HAMAP-Rule" id="MF_00236"/>
    </source>
</evidence>
<dbReference type="STRING" id="1434110.MSHOH_2731"/>
<dbReference type="InterPro" id="IPR003369">
    <property type="entry name" value="TatA/B/E"/>
</dbReference>
<name>A0A0E3SBK3_9EURY</name>
<evidence type="ECO:0000256" key="3">
    <source>
        <dbReference type="ARBA" id="ARBA00022475"/>
    </source>
</evidence>
<evidence type="ECO:0000256" key="8">
    <source>
        <dbReference type="ARBA" id="ARBA00023136"/>
    </source>
</evidence>
<dbReference type="AlphaFoldDB" id="A0A0E3SBK3"/>
<dbReference type="HOGENOM" id="CLU_086034_3_2_2"/>
<evidence type="ECO:0000313" key="10">
    <source>
        <dbReference type="EMBL" id="AKB79214.1"/>
    </source>
</evidence>
<comment type="similarity">
    <text evidence="9">Belongs to the TatA/E family.</text>
</comment>
<evidence type="ECO:0000256" key="2">
    <source>
        <dbReference type="ARBA" id="ARBA00022448"/>
    </source>
</evidence>
<comment type="subcellular location">
    <subcellularLocation>
        <location evidence="1 9">Cell membrane</location>
        <topology evidence="1 9">Single-pass membrane protein</topology>
    </subcellularLocation>
</comment>
<evidence type="ECO:0000256" key="5">
    <source>
        <dbReference type="ARBA" id="ARBA00022927"/>
    </source>
</evidence>
<dbReference type="GO" id="GO:0008320">
    <property type="term" value="F:protein transmembrane transporter activity"/>
    <property type="evidence" value="ECO:0007669"/>
    <property type="project" value="UniProtKB-UniRule"/>
</dbReference>
<keyword evidence="5 9" id="KW-0653">Protein transport</keyword>
<keyword evidence="3 9" id="KW-1003">Cell membrane</keyword>
<dbReference type="EMBL" id="CP009516">
    <property type="protein sequence ID" value="AKB79214.1"/>
    <property type="molecule type" value="Genomic_DNA"/>
</dbReference>
<dbReference type="PATRIC" id="fig|1434110.4.peg.3524"/>
<dbReference type="Proteomes" id="UP000033101">
    <property type="component" value="Chromosome"/>
</dbReference>
<sequence length="104" mass="11413">MFGGVGPTELILILAVVMLLFGASKLPELARSMGSSVGEFKKAQKESEQNLKDFEKSLKEPVAPKTKVQETAEKLGLDIRGKTDDQLLEEIQRSAEKPKEVSEP</sequence>
<dbReference type="PANTHER" id="PTHR42982">
    <property type="entry name" value="SEC-INDEPENDENT PROTEIN TRANSLOCASE PROTEIN TATA"/>
    <property type="match status" value="1"/>
</dbReference>
<dbReference type="OrthoDB" id="27754at2157"/>
<reference evidence="10 11" key="1">
    <citation type="submission" date="2014-07" db="EMBL/GenBank/DDBJ databases">
        <title>Methanogenic archaea and the global carbon cycle.</title>
        <authorList>
            <person name="Henriksen J.R."/>
            <person name="Luke J."/>
            <person name="Reinhart S."/>
            <person name="Benedict M.N."/>
            <person name="Youngblut N.D."/>
            <person name="Metcalf M.E."/>
            <person name="Whitaker R.J."/>
            <person name="Metcalf W.W."/>
        </authorList>
    </citation>
    <scope>NUCLEOTIDE SEQUENCE [LARGE SCALE GENOMIC DNA]</scope>
    <source>
        <strain evidence="10 11">HB-1</strain>
    </source>
</reference>
<dbReference type="NCBIfam" id="TIGR01411">
    <property type="entry name" value="tatAE"/>
    <property type="match status" value="1"/>
</dbReference>
<evidence type="ECO:0000256" key="7">
    <source>
        <dbReference type="ARBA" id="ARBA00023010"/>
    </source>
</evidence>
<dbReference type="KEGG" id="mhor:MSHOH_2731"/>
<keyword evidence="7 9" id="KW-0811">Translocation</keyword>
<keyword evidence="11" id="KW-1185">Reference proteome</keyword>
<accession>A0A0E3SBK3</accession>
<evidence type="ECO:0000256" key="1">
    <source>
        <dbReference type="ARBA" id="ARBA00004162"/>
    </source>
</evidence>
<keyword evidence="6 9" id="KW-1133">Transmembrane helix</keyword>
<dbReference type="GO" id="GO:0033281">
    <property type="term" value="C:TAT protein transport complex"/>
    <property type="evidence" value="ECO:0007669"/>
    <property type="project" value="UniProtKB-UniRule"/>
</dbReference>
<dbReference type="HAMAP" id="MF_00236">
    <property type="entry name" value="TatA_E"/>
    <property type="match status" value="1"/>
</dbReference>
<dbReference type="InterPro" id="IPR006312">
    <property type="entry name" value="TatA/E"/>
</dbReference>
<dbReference type="Pfam" id="PF02416">
    <property type="entry name" value="TatA_B_E"/>
    <property type="match status" value="1"/>
</dbReference>
<organism evidence="10 11">
    <name type="scientific">Methanosarcina horonobensis HB-1 = JCM 15518</name>
    <dbReference type="NCBI Taxonomy" id="1434110"/>
    <lineage>
        <taxon>Archaea</taxon>
        <taxon>Methanobacteriati</taxon>
        <taxon>Methanobacteriota</taxon>
        <taxon>Stenosarchaea group</taxon>
        <taxon>Methanomicrobia</taxon>
        <taxon>Methanosarcinales</taxon>
        <taxon>Methanosarcinaceae</taxon>
        <taxon>Methanosarcina</taxon>
    </lineage>
</organism>
<evidence type="ECO:0000256" key="6">
    <source>
        <dbReference type="ARBA" id="ARBA00022989"/>
    </source>
</evidence>
<feature type="transmembrane region" description="Helical" evidence="9">
    <location>
        <begin position="6"/>
        <end position="23"/>
    </location>
</feature>
<dbReference type="GeneID" id="24832042"/>
<keyword evidence="2 9" id="KW-0813">Transport</keyword>
<comment type="subunit">
    <text evidence="9">Forms a complex with TatC.</text>
</comment>
<keyword evidence="4 9" id="KW-0812">Transmembrane</keyword>
<dbReference type="GO" id="GO:0043953">
    <property type="term" value="P:protein transport by the Tat complex"/>
    <property type="evidence" value="ECO:0007669"/>
    <property type="project" value="UniProtKB-UniRule"/>
</dbReference>
<evidence type="ECO:0000256" key="4">
    <source>
        <dbReference type="ARBA" id="ARBA00022692"/>
    </source>
</evidence>
<keyword evidence="8 9" id="KW-0472">Membrane</keyword>
<dbReference type="PANTHER" id="PTHR42982:SF1">
    <property type="entry name" value="SEC-INDEPENDENT PROTEIN TRANSLOCASE PROTEIN TATA"/>
    <property type="match status" value="1"/>
</dbReference>
<proteinExistence type="inferred from homology"/>
<evidence type="ECO:0000313" key="11">
    <source>
        <dbReference type="Proteomes" id="UP000033101"/>
    </source>
</evidence>
<dbReference type="Gene3D" id="1.20.5.3310">
    <property type="match status" value="1"/>
</dbReference>
<gene>
    <name evidence="9" type="primary">tatA</name>
    <name evidence="10" type="ORF">MSHOH_2731</name>
</gene>
<comment type="function">
    <text evidence="9">Part of the twin-arginine translocation (Tat) system that transports large folded proteins containing a characteristic twin-arginine motif in their signal peptide across membranes. TatA could form the protein-conducting channel of the Tat system.</text>
</comment>